<evidence type="ECO:0000313" key="3">
    <source>
        <dbReference type="EMBL" id="KAG6629432.1"/>
    </source>
</evidence>
<name>A0A8T1NI19_CARIL</name>
<accession>A0A8T1NI19</accession>
<feature type="transmembrane region" description="Helical" evidence="1">
    <location>
        <begin position="181"/>
        <end position="204"/>
    </location>
</feature>
<keyword evidence="1" id="KW-0472">Membrane</keyword>
<evidence type="ECO:0000259" key="2">
    <source>
        <dbReference type="Pfam" id="PF13962"/>
    </source>
</evidence>
<keyword evidence="1" id="KW-0812">Transmembrane</keyword>
<dbReference type="Pfam" id="PF13962">
    <property type="entry name" value="PGG"/>
    <property type="match status" value="1"/>
</dbReference>
<dbReference type="GO" id="GO:0016020">
    <property type="term" value="C:membrane"/>
    <property type="evidence" value="ECO:0007669"/>
    <property type="project" value="TreeGrafter"/>
</dbReference>
<dbReference type="PANTHER" id="PTHR24177">
    <property type="entry name" value="CASKIN"/>
    <property type="match status" value="1"/>
</dbReference>
<comment type="caution">
    <text evidence="3">The sequence shown here is derived from an EMBL/GenBank/DDBJ whole genome shotgun (WGS) entry which is preliminary data.</text>
</comment>
<keyword evidence="4" id="KW-1185">Reference proteome</keyword>
<feature type="transmembrane region" description="Helical" evidence="1">
    <location>
        <begin position="210"/>
        <end position="233"/>
    </location>
</feature>
<protein>
    <recommendedName>
        <fullName evidence="2">PGG domain-containing protein</fullName>
    </recommendedName>
</protein>
<dbReference type="Proteomes" id="UP000811609">
    <property type="component" value="Chromosome 14"/>
</dbReference>
<feature type="transmembrane region" description="Helical" evidence="1">
    <location>
        <begin position="94"/>
        <end position="117"/>
    </location>
</feature>
<dbReference type="EMBL" id="CM031822">
    <property type="protein sequence ID" value="KAG6629432.1"/>
    <property type="molecule type" value="Genomic_DNA"/>
</dbReference>
<evidence type="ECO:0000313" key="4">
    <source>
        <dbReference type="Proteomes" id="UP000811609"/>
    </source>
</evidence>
<dbReference type="AlphaFoldDB" id="A0A8T1NI19"/>
<reference evidence="3" key="1">
    <citation type="submission" date="2020-12" db="EMBL/GenBank/DDBJ databases">
        <title>WGS assembly of Carya illinoinensis cv. Pawnee.</title>
        <authorList>
            <person name="Platts A."/>
            <person name="Shu S."/>
            <person name="Wright S."/>
            <person name="Barry K."/>
            <person name="Edger P."/>
            <person name="Pires J.C."/>
            <person name="Schmutz J."/>
        </authorList>
    </citation>
    <scope>NUCLEOTIDE SEQUENCE</scope>
    <source>
        <tissue evidence="3">Leaf</tissue>
    </source>
</reference>
<feature type="domain" description="PGG" evidence="2">
    <location>
        <begin position="89"/>
        <end position="199"/>
    </location>
</feature>
<keyword evidence="1" id="KW-1133">Transmembrane helix</keyword>
<dbReference type="InterPro" id="IPR026961">
    <property type="entry name" value="PGG_dom"/>
</dbReference>
<evidence type="ECO:0000256" key="1">
    <source>
        <dbReference type="SAM" id="Phobius"/>
    </source>
</evidence>
<sequence length="248" mass="28016">MTFLKRRKIFFRIADLFTKSFSRLQFLFFQAELSVSSCPTANHTHHPQVNAEVEKMVHPKAKESTNKKGLTPRQVFTRNHENLMEKGEKRTKDTATSCTVVAAFVVTIIFAAAFTIPGRDDNKNGLPISKKTEPVDFFMICDGLSLCFSTVSVSMFLGILTSRYSEDDFLEKLPRQMIIGLISLFCAITTMLAVFLIVILIELHTRLCTVYAFGCLAFAIATLFIVVIFRLLVGMIRSTYGRGIFDRN</sequence>
<proteinExistence type="predicted"/>
<gene>
    <name evidence="3" type="ORF">CIPAW_14G084200</name>
</gene>
<feature type="transmembrane region" description="Helical" evidence="1">
    <location>
        <begin position="137"/>
        <end position="160"/>
    </location>
</feature>
<organism evidence="3 4">
    <name type="scientific">Carya illinoinensis</name>
    <name type="common">Pecan</name>
    <dbReference type="NCBI Taxonomy" id="32201"/>
    <lineage>
        <taxon>Eukaryota</taxon>
        <taxon>Viridiplantae</taxon>
        <taxon>Streptophyta</taxon>
        <taxon>Embryophyta</taxon>
        <taxon>Tracheophyta</taxon>
        <taxon>Spermatophyta</taxon>
        <taxon>Magnoliopsida</taxon>
        <taxon>eudicotyledons</taxon>
        <taxon>Gunneridae</taxon>
        <taxon>Pentapetalae</taxon>
        <taxon>rosids</taxon>
        <taxon>fabids</taxon>
        <taxon>Fagales</taxon>
        <taxon>Juglandaceae</taxon>
        <taxon>Carya</taxon>
    </lineage>
</organism>
<dbReference type="PANTHER" id="PTHR24177:SF329">
    <property type="entry name" value="ANKYRIN REPEAT PROTEIN"/>
    <property type="match status" value="1"/>
</dbReference>